<accession>A0A2J0Z7G4</accession>
<dbReference type="InterPro" id="IPR016208">
    <property type="entry name" value="Ald_Oxase/xanthine_DH-like"/>
</dbReference>
<reference evidence="8 9" key="1">
    <citation type="submission" date="2017-06" db="EMBL/GenBank/DDBJ databases">
        <title>Ensifer strains isolated from leguminous trees and herbs display diverse denitrification phenotypes with some acting as strong N2O sinks.</title>
        <authorList>
            <person name="Woliy K."/>
            <person name="Mania D."/>
            <person name="Bakken L.R."/>
            <person name="Frostegard A."/>
        </authorList>
    </citation>
    <scope>NUCLEOTIDE SEQUENCE [LARGE SCALE GENOMIC DNA]</scope>
    <source>
        <strain evidence="8 9">AC50a</strain>
    </source>
</reference>
<dbReference type="InterPro" id="IPR002888">
    <property type="entry name" value="2Fe-2S-bd"/>
</dbReference>
<evidence type="ECO:0000256" key="3">
    <source>
        <dbReference type="ARBA" id="ARBA00022827"/>
    </source>
</evidence>
<dbReference type="EMBL" id="NJGD01000002">
    <property type="protein sequence ID" value="PJR16456.1"/>
    <property type="molecule type" value="Genomic_DNA"/>
</dbReference>
<evidence type="ECO:0000259" key="6">
    <source>
        <dbReference type="PROSITE" id="PS51085"/>
    </source>
</evidence>
<evidence type="ECO:0000256" key="2">
    <source>
        <dbReference type="ARBA" id="ARBA00022723"/>
    </source>
</evidence>
<evidence type="ECO:0000256" key="1">
    <source>
        <dbReference type="ARBA" id="ARBA00022630"/>
    </source>
</evidence>
<dbReference type="GO" id="GO:0051537">
    <property type="term" value="F:2 iron, 2 sulfur cluster binding"/>
    <property type="evidence" value="ECO:0007669"/>
    <property type="project" value="InterPro"/>
</dbReference>
<dbReference type="Pfam" id="PF03450">
    <property type="entry name" value="CO_deh_flav_C"/>
    <property type="match status" value="1"/>
</dbReference>
<keyword evidence="5" id="KW-0408">Iron</keyword>
<dbReference type="Gene3D" id="3.30.390.50">
    <property type="entry name" value="CO dehydrogenase flavoprotein, C-terminal domain"/>
    <property type="match status" value="1"/>
</dbReference>
<dbReference type="Gene3D" id="3.10.20.30">
    <property type="match status" value="1"/>
</dbReference>
<sequence>MTTEIRNTIRFLLNHRPVELADVSPVQTLLDFLRIDRSLRGTKEGCAEGDCGACTVLVGRLLDGKLKYESVNACIRFVASLDGCHVVTVEALAQPNGPLHPVQQAMVDTHASQCGFCTPGFVMSLYGLWMTNAKPSVQEIEKALQGNLCRCTGYAAIIRAAEAIASVGELGKDPLIVEREEITRQLEALRDGRRVEIGGEDERVVLPASLDDFAVVLETNPKATIVAGSTDVGLWVTKFMRDIAPVVHLSHLEELRRISVDANGISLAAGVSYTEAYPVIVRHFPQLRELWDRIGGEQVRNMGTVGGNIANGSPIGDTPPALIALGASVILRKGTRRRTLPLEAFFIEYGKQDREPGEFVETVRIPFLDETDRFAVYKITKRFDEDISAVCGAFRVKLDGDGKVADVAIAFGGMAGTPKRASNVEAALKGAQWNDAAIEAGVAAFERDYTPLTDWRASSEYRMLVARNLLRRFHLETQETRNIRIDRTVAVAM</sequence>
<keyword evidence="1" id="KW-0285">Flavoprotein</keyword>
<dbReference type="NCBIfam" id="TIGR02963">
    <property type="entry name" value="xanthine_xdhA"/>
    <property type="match status" value="1"/>
</dbReference>
<dbReference type="InterPro" id="IPR006058">
    <property type="entry name" value="2Fe2S_fd_BS"/>
</dbReference>
<dbReference type="PROSITE" id="PS51387">
    <property type="entry name" value="FAD_PCMH"/>
    <property type="match status" value="1"/>
</dbReference>
<dbReference type="Pfam" id="PF01799">
    <property type="entry name" value="Fer2_2"/>
    <property type="match status" value="1"/>
</dbReference>
<dbReference type="Gene3D" id="3.30.43.10">
    <property type="entry name" value="Uridine Diphospho-n-acetylenolpyruvylglucosamine Reductase, domain 2"/>
    <property type="match status" value="1"/>
</dbReference>
<dbReference type="Proteomes" id="UP000231987">
    <property type="component" value="Unassembled WGS sequence"/>
</dbReference>
<dbReference type="InterPro" id="IPR012175">
    <property type="entry name" value="Xanth_DH_ssu_bac"/>
</dbReference>
<dbReference type="GO" id="GO:0071949">
    <property type="term" value="F:FAD binding"/>
    <property type="evidence" value="ECO:0007669"/>
    <property type="project" value="InterPro"/>
</dbReference>
<dbReference type="InterPro" id="IPR036010">
    <property type="entry name" value="2Fe-2S_ferredoxin-like_sf"/>
</dbReference>
<dbReference type="SUPFAM" id="SSF47741">
    <property type="entry name" value="CO dehydrogenase ISP C-domain like"/>
    <property type="match status" value="1"/>
</dbReference>
<dbReference type="GO" id="GO:0004854">
    <property type="term" value="F:xanthine dehydrogenase activity"/>
    <property type="evidence" value="ECO:0007669"/>
    <property type="project" value="InterPro"/>
</dbReference>
<dbReference type="InterPro" id="IPR014307">
    <property type="entry name" value="Xanthine_DH_ssu"/>
</dbReference>
<dbReference type="InterPro" id="IPR036884">
    <property type="entry name" value="2Fe-2S-bd_dom_sf"/>
</dbReference>
<dbReference type="PIRSF" id="PIRSF036557">
    <property type="entry name" value="XdhA_RC"/>
    <property type="match status" value="1"/>
</dbReference>
<evidence type="ECO:0000256" key="4">
    <source>
        <dbReference type="ARBA" id="ARBA00023002"/>
    </source>
</evidence>
<evidence type="ECO:0000313" key="8">
    <source>
        <dbReference type="EMBL" id="PJR16456.1"/>
    </source>
</evidence>
<dbReference type="PROSITE" id="PS00197">
    <property type="entry name" value="2FE2S_FER_1"/>
    <property type="match status" value="1"/>
</dbReference>
<dbReference type="PROSITE" id="PS51085">
    <property type="entry name" value="2FE2S_FER_2"/>
    <property type="match status" value="1"/>
</dbReference>
<dbReference type="InterPro" id="IPR002346">
    <property type="entry name" value="Mopterin_DH_FAD-bd"/>
</dbReference>
<dbReference type="CDD" id="cd00207">
    <property type="entry name" value="fer2"/>
    <property type="match status" value="1"/>
</dbReference>
<keyword evidence="3" id="KW-0274">FAD</keyword>
<proteinExistence type="predicted"/>
<dbReference type="PANTHER" id="PTHR45444">
    <property type="entry name" value="XANTHINE DEHYDROGENASE"/>
    <property type="match status" value="1"/>
</dbReference>
<dbReference type="InterPro" id="IPR016166">
    <property type="entry name" value="FAD-bd_PCMH"/>
</dbReference>
<dbReference type="Pfam" id="PF00941">
    <property type="entry name" value="FAD_binding_5"/>
    <property type="match status" value="1"/>
</dbReference>
<feature type="domain" description="2Fe-2S ferredoxin-type" evidence="6">
    <location>
        <begin position="7"/>
        <end position="92"/>
    </location>
</feature>
<feature type="domain" description="FAD-binding PCMH-type" evidence="7">
    <location>
        <begin position="197"/>
        <end position="370"/>
    </location>
</feature>
<dbReference type="InterPro" id="IPR005107">
    <property type="entry name" value="CO_DH_flav_C"/>
</dbReference>
<dbReference type="InterPro" id="IPR036683">
    <property type="entry name" value="CO_DH_flav_C_dom_sf"/>
</dbReference>
<dbReference type="Gene3D" id="1.10.150.120">
    <property type="entry name" value="[2Fe-2S]-binding domain"/>
    <property type="match status" value="1"/>
</dbReference>
<dbReference type="SUPFAM" id="SSF56176">
    <property type="entry name" value="FAD-binding/transporter-associated domain-like"/>
    <property type="match status" value="1"/>
</dbReference>
<dbReference type="InterPro" id="IPR012675">
    <property type="entry name" value="Beta-grasp_dom_sf"/>
</dbReference>
<evidence type="ECO:0000259" key="7">
    <source>
        <dbReference type="PROSITE" id="PS51387"/>
    </source>
</evidence>
<comment type="caution">
    <text evidence="8">The sequence shown here is derived from an EMBL/GenBank/DDBJ whole genome shotgun (WGS) entry which is preliminary data.</text>
</comment>
<protein>
    <submittedName>
        <fullName evidence="8">Xanthine dehydrogenase small subunit</fullName>
    </submittedName>
</protein>
<dbReference type="InterPro" id="IPR036318">
    <property type="entry name" value="FAD-bd_PCMH-like_sf"/>
</dbReference>
<dbReference type="InterPro" id="IPR016167">
    <property type="entry name" value="FAD-bd_PCMH_sub1"/>
</dbReference>
<gene>
    <name evidence="8" type="primary">xdhA</name>
    <name evidence="8" type="ORF">CEJ86_06680</name>
</gene>
<keyword evidence="2" id="KW-0479">Metal-binding</keyword>
<organism evidence="8 9">
    <name type="scientific">Rhizobium meliloti</name>
    <name type="common">Ensifer meliloti</name>
    <name type="synonym">Sinorhizobium meliloti</name>
    <dbReference type="NCBI Taxonomy" id="382"/>
    <lineage>
        <taxon>Bacteria</taxon>
        <taxon>Pseudomonadati</taxon>
        <taxon>Pseudomonadota</taxon>
        <taxon>Alphaproteobacteria</taxon>
        <taxon>Hyphomicrobiales</taxon>
        <taxon>Rhizobiaceae</taxon>
        <taxon>Sinorhizobium/Ensifer group</taxon>
        <taxon>Sinorhizobium</taxon>
    </lineage>
</organism>
<dbReference type="Pfam" id="PF00111">
    <property type="entry name" value="Fer2"/>
    <property type="match status" value="1"/>
</dbReference>
<dbReference type="GO" id="GO:0005506">
    <property type="term" value="F:iron ion binding"/>
    <property type="evidence" value="ECO:0007669"/>
    <property type="project" value="InterPro"/>
</dbReference>
<dbReference type="PANTHER" id="PTHR45444:SF3">
    <property type="entry name" value="XANTHINE DEHYDROGENASE"/>
    <property type="match status" value="1"/>
</dbReference>
<dbReference type="SMART" id="SM01092">
    <property type="entry name" value="CO_deh_flav_C"/>
    <property type="match status" value="1"/>
</dbReference>
<dbReference type="AlphaFoldDB" id="A0A2J0Z7G4"/>
<dbReference type="RefSeq" id="WP_100670440.1">
    <property type="nucleotide sequence ID" value="NZ_NJGD01000002.1"/>
</dbReference>
<dbReference type="InterPro" id="IPR001041">
    <property type="entry name" value="2Fe-2S_ferredoxin-type"/>
</dbReference>
<dbReference type="Gene3D" id="3.30.465.10">
    <property type="match status" value="1"/>
</dbReference>
<keyword evidence="4" id="KW-0560">Oxidoreductase</keyword>
<evidence type="ECO:0000256" key="5">
    <source>
        <dbReference type="ARBA" id="ARBA00023004"/>
    </source>
</evidence>
<dbReference type="InterPro" id="IPR016169">
    <property type="entry name" value="FAD-bd_PCMH_sub2"/>
</dbReference>
<dbReference type="SUPFAM" id="SSF54292">
    <property type="entry name" value="2Fe-2S ferredoxin-like"/>
    <property type="match status" value="1"/>
</dbReference>
<dbReference type="SUPFAM" id="SSF55447">
    <property type="entry name" value="CO dehydrogenase flavoprotein C-terminal domain-like"/>
    <property type="match status" value="1"/>
</dbReference>
<evidence type="ECO:0000313" key="9">
    <source>
        <dbReference type="Proteomes" id="UP000231987"/>
    </source>
</evidence>
<name>A0A2J0Z7G4_RHIML</name>